<dbReference type="AlphaFoldDB" id="A0A955L884"/>
<dbReference type="Pfam" id="PF00702">
    <property type="entry name" value="Hydrolase"/>
    <property type="match status" value="1"/>
</dbReference>
<organism evidence="1 2">
    <name type="scientific">Candidatus Dojkabacteria bacterium</name>
    <dbReference type="NCBI Taxonomy" id="2099670"/>
    <lineage>
        <taxon>Bacteria</taxon>
        <taxon>Candidatus Dojkabacteria</taxon>
    </lineage>
</organism>
<reference evidence="1" key="1">
    <citation type="submission" date="2020-04" db="EMBL/GenBank/DDBJ databases">
        <authorList>
            <person name="Zhang T."/>
        </authorList>
    </citation>
    <scope>NUCLEOTIDE SEQUENCE</scope>
    <source>
        <strain evidence="1">HKST-UBA11</strain>
    </source>
</reference>
<dbReference type="EMBL" id="JAGQLH010000051">
    <property type="protein sequence ID" value="MCA9385868.1"/>
    <property type="molecule type" value="Genomic_DNA"/>
</dbReference>
<dbReference type="Gene3D" id="1.10.150.240">
    <property type="entry name" value="Putative phosphatase, domain 2"/>
    <property type="match status" value="1"/>
</dbReference>
<evidence type="ECO:0000313" key="2">
    <source>
        <dbReference type="Proteomes" id="UP000754563"/>
    </source>
</evidence>
<protein>
    <submittedName>
        <fullName evidence="1">HAD family phosphatase</fullName>
    </submittedName>
</protein>
<reference evidence="1" key="2">
    <citation type="journal article" date="2021" name="Microbiome">
        <title>Successional dynamics and alternative stable states in a saline activated sludge microbial community over 9 years.</title>
        <authorList>
            <person name="Wang Y."/>
            <person name="Ye J."/>
            <person name="Ju F."/>
            <person name="Liu L."/>
            <person name="Boyd J.A."/>
            <person name="Deng Y."/>
            <person name="Parks D.H."/>
            <person name="Jiang X."/>
            <person name="Yin X."/>
            <person name="Woodcroft B.J."/>
            <person name="Tyson G.W."/>
            <person name="Hugenholtz P."/>
            <person name="Polz M.F."/>
            <person name="Zhang T."/>
        </authorList>
    </citation>
    <scope>NUCLEOTIDE SEQUENCE</scope>
    <source>
        <strain evidence="1">HKST-UBA11</strain>
    </source>
</reference>
<comment type="caution">
    <text evidence="1">The sequence shown here is derived from an EMBL/GenBank/DDBJ whole genome shotgun (WGS) entry which is preliminary data.</text>
</comment>
<proteinExistence type="predicted"/>
<dbReference type="SFLD" id="SFLDS00003">
    <property type="entry name" value="Haloacid_Dehalogenase"/>
    <property type="match status" value="1"/>
</dbReference>
<name>A0A955L884_9BACT</name>
<dbReference type="Proteomes" id="UP000754563">
    <property type="component" value="Unassembled WGS sequence"/>
</dbReference>
<accession>A0A955L884</accession>
<dbReference type="SUPFAM" id="SSF56784">
    <property type="entry name" value="HAD-like"/>
    <property type="match status" value="1"/>
</dbReference>
<dbReference type="Gene3D" id="3.40.50.1000">
    <property type="entry name" value="HAD superfamily/HAD-like"/>
    <property type="match status" value="1"/>
</dbReference>
<evidence type="ECO:0000313" key="1">
    <source>
        <dbReference type="EMBL" id="MCA9385868.1"/>
    </source>
</evidence>
<dbReference type="SFLD" id="SFLDG01129">
    <property type="entry name" value="C1.5:_HAD__Beta-PGM__Phosphata"/>
    <property type="match status" value="1"/>
</dbReference>
<dbReference type="InterPro" id="IPR036412">
    <property type="entry name" value="HAD-like_sf"/>
</dbReference>
<dbReference type="CDD" id="cd02603">
    <property type="entry name" value="HAD_sEH-N_like"/>
    <property type="match status" value="1"/>
</dbReference>
<dbReference type="NCBIfam" id="TIGR01509">
    <property type="entry name" value="HAD-SF-IA-v3"/>
    <property type="match status" value="1"/>
</dbReference>
<gene>
    <name evidence="1" type="ORF">KC717_04430</name>
</gene>
<dbReference type="PANTHER" id="PTHR43611">
    <property type="entry name" value="ALPHA-D-GLUCOSE 1-PHOSPHATE PHOSPHATASE"/>
    <property type="match status" value="1"/>
</dbReference>
<dbReference type="InterPro" id="IPR023198">
    <property type="entry name" value="PGP-like_dom2"/>
</dbReference>
<dbReference type="PANTHER" id="PTHR43611:SF3">
    <property type="entry name" value="FLAVIN MONONUCLEOTIDE HYDROLASE 1, CHLOROPLATIC"/>
    <property type="match status" value="1"/>
</dbReference>
<dbReference type="InterPro" id="IPR023214">
    <property type="entry name" value="HAD_sf"/>
</dbReference>
<dbReference type="InterPro" id="IPR006439">
    <property type="entry name" value="HAD-SF_hydro_IA"/>
</dbReference>
<sequence length="201" mass="22688">MIKAIIFDFGNVISTFDNDLFIARIDAYSNFNTEELHNLIYEESGLTDLYERGEISSNELFEEISKLCNLSMPIDKFRIAYGDIFTPIPTTIDLVKKLKQKYKIALLSNTSEWDFEIGIEACEVFDLFDAVTLSHVVGVKKPGQEIYNDSLGKLGLKPEECVYIDDIKEYADKAKELGIHGIHYKSQDGLMGSLKALGIIV</sequence>